<dbReference type="Gene3D" id="3.30.565.10">
    <property type="entry name" value="Histidine kinase-like ATPase, C-terminal domain"/>
    <property type="match status" value="1"/>
</dbReference>
<dbReference type="GO" id="GO:0005524">
    <property type="term" value="F:ATP binding"/>
    <property type="evidence" value="ECO:0007669"/>
    <property type="project" value="UniProtKB-KW"/>
</dbReference>
<organism evidence="4">
    <name type="scientific">Streptantibioticus silvisoli</name>
    <dbReference type="NCBI Taxonomy" id="2705255"/>
    <lineage>
        <taxon>Bacteria</taxon>
        <taxon>Bacillati</taxon>
        <taxon>Actinomycetota</taxon>
        <taxon>Actinomycetes</taxon>
        <taxon>Kitasatosporales</taxon>
        <taxon>Streptomycetaceae</taxon>
        <taxon>Streptantibioticus</taxon>
    </lineage>
</organism>
<keyword evidence="1" id="KW-0418">Kinase</keyword>
<protein>
    <submittedName>
        <fullName evidence="4">ATP-binding protein</fullName>
    </submittedName>
</protein>
<feature type="compositionally biased region" description="Basic and acidic residues" evidence="2">
    <location>
        <begin position="142"/>
        <end position="159"/>
    </location>
</feature>
<keyword evidence="4" id="KW-0067">ATP-binding</keyword>
<dbReference type="GO" id="GO:0004674">
    <property type="term" value="F:protein serine/threonine kinase activity"/>
    <property type="evidence" value="ECO:0007669"/>
    <property type="project" value="UniProtKB-KW"/>
</dbReference>
<feature type="domain" description="Histidine kinase/HSP90-like ATPase" evidence="3">
    <location>
        <begin position="24"/>
        <end position="135"/>
    </location>
</feature>
<accession>A0AA90H8U2</accession>
<keyword evidence="4" id="KW-0547">Nucleotide-binding</keyword>
<evidence type="ECO:0000256" key="1">
    <source>
        <dbReference type="ARBA" id="ARBA00022527"/>
    </source>
</evidence>
<dbReference type="InterPro" id="IPR036890">
    <property type="entry name" value="HATPase_C_sf"/>
</dbReference>
<proteinExistence type="predicted"/>
<dbReference type="PANTHER" id="PTHR35526">
    <property type="entry name" value="ANTI-SIGMA-F FACTOR RSBW-RELATED"/>
    <property type="match status" value="1"/>
</dbReference>
<dbReference type="PANTHER" id="PTHR35526:SF3">
    <property type="entry name" value="ANTI-SIGMA-F FACTOR RSBW"/>
    <property type="match status" value="1"/>
</dbReference>
<evidence type="ECO:0000259" key="3">
    <source>
        <dbReference type="Pfam" id="PF13581"/>
    </source>
</evidence>
<comment type="caution">
    <text evidence="4">The sequence shown here is derived from an EMBL/GenBank/DDBJ whole genome shotgun (WGS) entry which is preliminary data.</text>
</comment>
<evidence type="ECO:0000256" key="2">
    <source>
        <dbReference type="SAM" id="MobiDB-lite"/>
    </source>
</evidence>
<feature type="compositionally biased region" description="Gly residues" evidence="2">
    <location>
        <begin position="178"/>
        <end position="192"/>
    </location>
</feature>
<dbReference type="InterPro" id="IPR050267">
    <property type="entry name" value="Anti-sigma-factor_SerPK"/>
</dbReference>
<evidence type="ECO:0000313" key="4">
    <source>
        <dbReference type="EMBL" id="MDI5972998.1"/>
    </source>
</evidence>
<dbReference type="InterPro" id="IPR003594">
    <property type="entry name" value="HATPase_dom"/>
</dbReference>
<keyword evidence="1" id="KW-0723">Serine/threonine-protein kinase</keyword>
<dbReference type="CDD" id="cd16936">
    <property type="entry name" value="HATPase_RsbW-like"/>
    <property type="match status" value="1"/>
</dbReference>
<gene>
    <name evidence="4" type="ORF">POF50_027240</name>
</gene>
<dbReference type="Pfam" id="PF13581">
    <property type="entry name" value="HATPase_c_2"/>
    <property type="match status" value="1"/>
</dbReference>
<dbReference type="AlphaFoldDB" id="A0AA90H8U2"/>
<reference evidence="4" key="1">
    <citation type="submission" date="2023-05" db="EMBL/GenBank/DDBJ databases">
        <title>Streptantibioticus silvisoli sp. nov., acidotolerant actinomycetes 1 from pine litter.</title>
        <authorList>
            <person name="Swiecimska M."/>
            <person name="Golinska P."/>
            <person name="Sangal V."/>
            <person name="Wachnowicz B."/>
            <person name="Goodfellow M."/>
        </authorList>
    </citation>
    <scope>NUCLEOTIDE SEQUENCE</scope>
    <source>
        <strain evidence="4">SL13</strain>
    </source>
</reference>
<name>A0AA90H8U2_9ACTN</name>
<dbReference type="SUPFAM" id="SSF55874">
    <property type="entry name" value="ATPase domain of HSP90 chaperone/DNA topoisomerase II/histidine kinase"/>
    <property type="match status" value="1"/>
</dbReference>
<keyword evidence="1" id="KW-0808">Transferase</keyword>
<dbReference type="RefSeq" id="WP_271314515.1">
    <property type="nucleotide sequence ID" value="NZ_JABXJJ020000039.1"/>
</dbReference>
<feature type="region of interest" description="Disordered" evidence="2">
    <location>
        <begin position="142"/>
        <end position="192"/>
    </location>
</feature>
<feature type="compositionally biased region" description="Gly residues" evidence="2">
    <location>
        <begin position="161"/>
        <end position="170"/>
    </location>
</feature>
<sequence length="192" mass="20478">MKPQVPPTAAPAHAGAPECRWTLRAEPHGLHEVRRAVRARLRAWGREELTLPAAMCVTELLSNVHKHARSPECELTMRGITRGIRISVIDREPRLPVAGEPGHLSRRGRGLFLLGGTVDAWGALPVPGGKEVWFTLHADDDRSPAAPHRDRAHPADRTGDPIGGLTGEDTGGPTTAGTDGGTPGGTNRGRHA</sequence>
<dbReference type="EMBL" id="JABXJJ020000039">
    <property type="protein sequence ID" value="MDI5972998.1"/>
    <property type="molecule type" value="Genomic_DNA"/>
</dbReference>